<gene>
    <name evidence="2" type="ORF">F8C67_12620</name>
</gene>
<feature type="transmembrane region" description="Helical" evidence="1">
    <location>
        <begin position="42"/>
        <end position="63"/>
    </location>
</feature>
<accession>A0A6N6RFR4</accession>
<dbReference type="AlphaFoldDB" id="A0A6N6RFR4"/>
<keyword evidence="1" id="KW-0472">Membrane</keyword>
<proteinExistence type="predicted"/>
<dbReference type="EMBL" id="WBVO01000012">
    <property type="protein sequence ID" value="KAB2807033.1"/>
    <property type="molecule type" value="Genomic_DNA"/>
</dbReference>
<feature type="transmembrane region" description="Helical" evidence="1">
    <location>
        <begin position="113"/>
        <end position="134"/>
    </location>
</feature>
<reference evidence="2 3" key="1">
    <citation type="submission" date="2019-09" db="EMBL/GenBank/DDBJ databases">
        <title>Genomes of family Cryomorphaceae.</title>
        <authorList>
            <person name="Bowman J.P."/>
        </authorList>
    </citation>
    <scope>NUCLEOTIDE SEQUENCE [LARGE SCALE GENOMIC DNA]</scope>
    <source>
        <strain evidence="2 3">LMG 25704</strain>
    </source>
</reference>
<evidence type="ECO:0000313" key="2">
    <source>
        <dbReference type="EMBL" id="KAB2807033.1"/>
    </source>
</evidence>
<evidence type="ECO:0000313" key="3">
    <source>
        <dbReference type="Proteomes" id="UP000468650"/>
    </source>
</evidence>
<keyword evidence="1" id="KW-1133">Transmembrane helix</keyword>
<feature type="transmembrane region" description="Helical" evidence="1">
    <location>
        <begin position="75"/>
        <end position="93"/>
    </location>
</feature>
<comment type="caution">
    <text evidence="2">The sequence shown here is derived from an EMBL/GenBank/DDBJ whole genome shotgun (WGS) entry which is preliminary data.</text>
</comment>
<name>A0A6N6RFR4_9FLAO</name>
<keyword evidence="1" id="KW-0812">Transmembrane</keyword>
<evidence type="ECO:0000256" key="1">
    <source>
        <dbReference type="SAM" id="Phobius"/>
    </source>
</evidence>
<sequence length="139" mass="14179">MKSNTKLISMIVALVVGVVGVIPVLTFAGAEDAELAGPVETSVMITLGVLIVAAVLALAAAAGNMVVNPAGLRNALIGIGTLAVVVIVAFAMADGSNHEMFDTDEETAYYVSAGLNAFYIIGLLTLVSVLYSAVARIIK</sequence>
<feature type="transmembrane region" description="Helical" evidence="1">
    <location>
        <begin position="7"/>
        <end position="30"/>
    </location>
</feature>
<organism evidence="2 3">
    <name type="scientific">Phaeocystidibacter luteus</name>
    <dbReference type="NCBI Taxonomy" id="911197"/>
    <lineage>
        <taxon>Bacteria</taxon>
        <taxon>Pseudomonadati</taxon>
        <taxon>Bacteroidota</taxon>
        <taxon>Flavobacteriia</taxon>
        <taxon>Flavobacteriales</taxon>
        <taxon>Phaeocystidibacteraceae</taxon>
        <taxon>Phaeocystidibacter</taxon>
    </lineage>
</organism>
<dbReference type="Proteomes" id="UP000468650">
    <property type="component" value="Unassembled WGS sequence"/>
</dbReference>
<dbReference type="RefSeq" id="WP_151668223.1">
    <property type="nucleotide sequence ID" value="NZ_WBVO01000012.1"/>
</dbReference>
<protein>
    <submittedName>
        <fullName evidence="2">Uncharacterized protein</fullName>
    </submittedName>
</protein>
<dbReference type="OrthoDB" id="1446429at2"/>
<keyword evidence="3" id="KW-1185">Reference proteome</keyword>